<evidence type="ECO:0000256" key="3">
    <source>
        <dbReference type="ARBA" id="ARBA00008343"/>
    </source>
</evidence>
<dbReference type="InterPro" id="IPR000445">
    <property type="entry name" value="HhH_motif"/>
</dbReference>
<dbReference type="GO" id="GO:0000701">
    <property type="term" value="F:purine-specific mismatch base pair DNA N-glycosylase activity"/>
    <property type="evidence" value="ECO:0007669"/>
    <property type="project" value="UniProtKB-EC"/>
</dbReference>
<evidence type="ECO:0000256" key="9">
    <source>
        <dbReference type="ARBA" id="ARBA00022801"/>
    </source>
</evidence>
<dbReference type="Proteomes" id="UP001575105">
    <property type="component" value="Unassembled WGS sequence"/>
</dbReference>
<dbReference type="InterPro" id="IPR003265">
    <property type="entry name" value="HhH-GPD_domain"/>
</dbReference>
<keyword evidence="9 16" id="KW-0378">Hydrolase</keyword>
<comment type="caution">
    <text evidence="16">The sequence shown here is derived from an EMBL/GenBank/DDBJ whole genome shotgun (WGS) entry which is preliminary data.</text>
</comment>
<dbReference type="Pfam" id="PF00730">
    <property type="entry name" value="HhH-GPD"/>
    <property type="match status" value="1"/>
</dbReference>
<keyword evidence="17" id="KW-1185">Reference proteome</keyword>
<evidence type="ECO:0000256" key="6">
    <source>
        <dbReference type="ARBA" id="ARBA00022485"/>
    </source>
</evidence>
<dbReference type="InterPro" id="IPR005760">
    <property type="entry name" value="A/G_AdeGlyc_MutY"/>
</dbReference>
<dbReference type="InterPro" id="IPR023170">
    <property type="entry name" value="HhH_base_excis_C"/>
</dbReference>
<dbReference type="Pfam" id="PF14815">
    <property type="entry name" value="NUDIX_4"/>
    <property type="match status" value="1"/>
</dbReference>
<feature type="domain" description="HhH-GPD" evidence="15">
    <location>
        <begin position="55"/>
        <end position="206"/>
    </location>
</feature>
<evidence type="ECO:0000256" key="12">
    <source>
        <dbReference type="ARBA" id="ARBA00023204"/>
    </source>
</evidence>
<evidence type="ECO:0000256" key="8">
    <source>
        <dbReference type="ARBA" id="ARBA00022763"/>
    </source>
</evidence>
<comment type="function">
    <text evidence="2">Adenine glycosylase active on G-A mispairs. MutY also corrects error-prone DNA synthesis past GO lesions which are due to the oxidatively damaged form of guanine: 7,8-dihydro-8-oxoguanine (8-oxo-dGTP).</text>
</comment>
<dbReference type="Gene3D" id="3.90.79.10">
    <property type="entry name" value="Nucleoside Triphosphate Pyrophosphohydrolase"/>
    <property type="match status" value="1"/>
</dbReference>
<gene>
    <name evidence="16" type="primary">mutY</name>
    <name evidence="16" type="ORF">ACERK3_05430</name>
</gene>
<dbReference type="Gene3D" id="1.10.1670.10">
    <property type="entry name" value="Helix-hairpin-Helix base-excision DNA repair enzymes (C-terminal)"/>
    <property type="match status" value="1"/>
</dbReference>
<dbReference type="SUPFAM" id="SSF55811">
    <property type="entry name" value="Nudix"/>
    <property type="match status" value="1"/>
</dbReference>
<name>A0ABV4U4J3_9BACT</name>
<proteinExistence type="inferred from homology"/>
<comment type="similarity">
    <text evidence="3 14">Belongs to the Nth/MutY family.</text>
</comment>
<evidence type="ECO:0000256" key="4">
    <source>
        <dbReference type="ARBA" id="ARBA00012045"/>
    </source>
</evidence>
<evidence type="ECO:0000256" key="13">
    <source>
        <dbReference type="ARBA" id="ARBA00023295"/>
    </source>
</evidence>
<evidence type="ECO:0000256" key="1">
    <source>
        <dbReference type="ARBA" id="ARBA00000843"/>
    </source>
</evidence>
<dbReference type="Gene3D" id="1.10.340.30">
    <property type="entry name" value="Hypothetical protein, domain 2"/>
    <property type="match status" value="1"/>
</dbReference>
<evidence type="ECO:0000259" key="15">
    <source>
        <dbReference type="SMART" id="SM00478"/>
    </source>
</evidence>
<dbReference type="PANTHER" id="PTHR42944:SF1">
    <property type="entry name" value="ADENINE DNA GLYCOSYLASE"/>
    <property type="match status" value="1"/>
</dbReference>
<keyword evidence="7" id="KW-0479">Metal-binding</keyword>
<dbReference type="Pfam" id="PF00633">
    <property type="entry name" value="HHH"/>
    <property type="match status" value="1"/>
</dbReference>
<evidence type="ECO:0000256" key="7">
    <source>
        <dbReference type="ARBA" id="ARBA00022723"/>
    </source>
</evidence>
<keyword evidence="12" id="KW-0234">DNA repair</keyword>
<dbReference type="NCBIfam" id="TIGR01084">
    <property type="entry name" value="mutY"/>
    <property type="match status" value="1"/>
</dbReference>
<evidence type="ECO:0000256" key="10">
    <source>
        <dbReference type="ARBA" id="ARBA00023004"/>
    </source>
</evidence>
<accession>A0ABV4U4J3</accession>
<dbReference type="SUPFAM" id="SSF48150">
    <property type="entry name" value="DNA-glycosylase"/>
    <property type="match status" value="1"/>
</dbReference>
<dbReference type="PANTHER" id="PTHR42944">
    <property type="entry name" value="ADENINE DNA GLYCOSYLASE"/>
    <property type="match status" value="1"/>
</dbReference>
<keyword evidence="10 14" id="KW-0408">Iron</keyword>
<dbReference type="PROSITE" id="PS01155">
    <property type="entry name" value="ENDONUCLEASE_III_2"/>
    <property type="match status" value="1"/>
</dbReference>
<comment type="catalytic activity">
    <reaction evidence="1 14">
        <text>Hydrolyzes free adenine bases from 7,8-dihydro-8-oxoguanine:adenine mismatched double-stranded DNA, leaving an apurinic site.</text>
        <dbReference type="EC" id="3.2.2.31"/>
    </reaction>
</comment>
<evidence type="ECO:0000256" key="5">
    <source>
        <dbReference type="ARBA" id="ARBA00022023"/>
    </source>
</evidence>
<evidence type="ECO:0000256" key="14">
    <source>
        <dbReference type="RuleBase" id="RU365096"/>
    </source>
</evidence>
<dbReference type="EC" id="3.2.2.31" evidence="4 14"/>
<evidence type="ECO:0000313" key="17">
    <source>
        <dbReference type="Proteomes" id="UP001575105"/>
    </source>
</evidence>
<organism evidence="16 17">
    <name type="scientific">Natronomicrosphaera hydrolytica</name>
    <dbReference type="NCBI Taxonomy" id="3242702"/>
    <lineage>
        <taxon>Bacteria</taxon>
        <taxon>Pseudomonadati</taxon>
        <taxon>Planctomycetota</taxon>
        <taxon>Phycisphaerae</taxon>
        <taxon>Phycisphaerales</taxon>
        <taxon>Phycisphaeraceae</taxon>
        <taxon>Natronomicrosphaera</taxon>
    </lineage>
</organism>
<reference evidence="16 17" key="1">
    <citation type="submission" date="2024-08" db="EMBL/GenBank/DDBJ databases">
        <title>Whole-genome sequencing of halo(alkali)philic microorganisms from hypersaline lakes.</title>
        <authorList>
            <person name="Sorokin D.Y."/>
            <person name="Merkel A.Y."/>
            <person name="Messina E."/>
            <person name="Yakimov M."/>
        </authorList>
    </citation>
    <scope>NUCLEOTIDE SEQUENCE [LARGE SCALE GENOMIC DNA]</scope>
    <source>
        <strain evidence="16 17">AB-hyl4</strain>
    </source>
</reference>
<evidence type="ECO:0000313" key="16">
    <source>
        <dbReference type="EMBL" id="MFA9477734.1"/>
    </source>
</evidence>
<dbReference type="CDD" id="cd00056">
    <property type="entry name" value="ENDO3c"/>
    <property type="match status" value="1"/>
</dbReference>
<dbReference type="EMBL" id="JBGUBD010000003">
    <property type="protein sequence ID" value="MFA9477734.1"/>
    <property type="molecule type" value="Genomic_DNA"/>
</dbReference>
<comment type="cofactor">
    <cofactor evidence="14">
        <name>[4Fe-4S] cluster</name>
        <dbReference type="ChEBI" id="CHEBI:49883"/>
    </cofactor>
    <text evidence="14">Binds 1 [4Fe-4S] cluster.</text>
</comment>
<keyword evidence="8 14" id="KW-0227">DNA damage</keyword>
<dbReference type="InterPro" id="IPR011257">
    <property type="entry name" value="DNA_glycosylase"/>
</dbReference>
<dbReference type="InterPro" id="IPR015797">
    <property type="entry name" value="NUDIX_hydrolase-like_dom_sf"/>
</dbReference>
<protein>
    <recommendedName>
        <fullName evidence="5 14">Adenine DNA glycosylase</fullName>
        <ecNumber evidence="4 14">3.2.2.31</ecNumber>
    </recommendedName>
</protein>
<keyword evidence="6" id="KW-0004">4Fe-4S</keyword>
<dbReference type="InterPro" id="IPR004036">
    <property type="entry name" value="Endonuclease-III-like_CS2"/>
</dbReference>
<keyword evidence="13 14" id="KW-0326">Glycosidase</keyword>
<evidence type="ECO:0000256" key="11">
    <source>
        <dbReference type="ARBA" id="ARBA00023014"/>
    </source>
</evidence>
<keyword evidence="11" id="KW-0411">Iron-sulfur</keyword>
<dbReference type="SMART" id="SM00478">
    <property type="entry name" value="ENDO3c"/>
    <property type="match status" value="1"/>
</dbReference>
<sequence length="371" mass="41803">MPDPSLPQLRRRLLAWYGRHHRQLPWRPTPQSQIPNSKSEIRTANPYHVLVSEAMLQQTQVATVIPYFDRFVEQFPTVHDLAAADEQQVLRLWQGLGYYRRARHLHAAARVIVDHHAGRVPDTLDELLALPGIGRYTGGAIASIAFGRRAPILDGNVARVLARLFAIDEPTDQPATRDRLWQLAEQVLPRKAVGDFNQAMMELGALVCTPRQPACLVCPLQTLCLAQLAGRQAELPRRSIRHAPKAVRHVIVAIERRGKYLFEQRPATGLWSNMWQMPTHESPDSDAPDSLLPWVRETYGLTCQSAGDQHEFTHQTTHRTIAFSLVRVQVAAGRLLPNRGVWRKLDALDDLPLSNPQRKAVTMLVGEKPTA</sequence>
<dbReference type="InterPro" id="IPR029119">
    <property type="entry name" value="MutY_C"/>
</dbReference>
<dbReference type="InterPro" id="IPR044298">
    <property type="entry name" value="MIG/MutY"/>
</dbReference>
<evidence type="ECO:0000256" key="2">
    <source>
        <dbReference type="ARBA" id="ARBA00002933"/>
    </source>
</evidence>
<dbReference type="RefSeq" id="WP_425344660.1">
    <property type="nucleotide sequence ID" value="NZ_JBGUBD010000003.1"/>
</dbReference>
<dbReference type="CDD" id="cd03431">
    <property type="entry name" value="NUDIX_DNA_Glycosylase_C-MutY"/>
    <property type="match status" value="1"/>
</dbReference>